<feature type="coiled-coil region" evidence="1">
    <location>
        <begin position="26"/>
        <end position="53"/>
    </location>
</feature>
<accession>A0ABD3SBJ5</accession>
<reference evidence="2 3" key="1">
    <citation type="submission" date="2024-10" db="EMBL/GenBank/DDBJ databases">
        <title>Updated reference genomes for cyclostephanoid diatoms.</title>
        <authorList>
            <person name="Roberts W.R."/>
            <person name="Alverson A.J."/>
        </authorList>
    </citation>
    <scope>NUCLEOTIDE SEQUENCE [LARGE SCALE GENOMIC DNA]</scope>
    <source>
        <strain evidence="2 3">AJA228-03</strain>
    </source>
</reference>
<protein>
    <submittedName>
        <fullName evidence="2">Uncharacterized protein</fullName>
    </submittedName>
</protein>
<gene>
    <name evidence="2" type="ORF">ACHAXA_008431</name>
</gene>
<organism evidence="2 3">
    <name type="scientific">Cyclostephanos tholiformis</name>
    <dbReference type="NCBI Taxonomy" id="382380"/>
    <lineage>
        <taxon>Eukaryota</taxon>
        <taxon>Sar</taxon>
        <taxon>Stramenopiles</taxon>
        <taxon>Ochrophyta</taxon>
        <taxon>Bacillariophyta</taxon>
        <taxon>Coscinodiscophyceae</taxon>
        <taxon>Thalassiosirophycidae</taxon>
        <taxon>Stephanodiscales</taxon>
        <taxon>Stephanodiscaceae</taxon>
        <taxon>Cyclostephanos</taxon>
    </lineage>
</organism>
<sequence length="438" mass="48393">MDDIAVLSPRAISIANSACSASAATTEEAEIRIEKTKDLLRKFDEQKSNLKDQSQRPIQQRTLPLRAMKSIKMPSSRIPFSKDAAGNRRMSLSPKAVTRMILGLTESKDFPTGVEDTDQVYCGNRENSDTAVVVGSMGSKNDNTPNDYYAGDDIARSHPSIDMEDTDQVYCGNKENADKGAVEHAGKHIEKTKELLLMFSAQKKNWKEQSQRPLQQLRAMPSSKDAGNYRTSLSPKAVTRKILESTESKDFSTGVEDTDQVYCVKSEETFDIHPTLVDVHTTSTDSAESTGSSLSMVFVRKLKGVEETQPLGGAKYYIMVNTKKGQAKIVHEAMPASGKEGFTSAMEEKGYEIIEYDFLPEEENGLTKEVSKVFDADDALNKVLDVAEQIDDALNKVLDVAERIDNALTGCYGINDKSFDCDDNQTAVSIDKSEQERT</sequence>
<dbReference type="EMBL" id="JALLPB020000080">
    <property type="protein sequence ID" value="KAL3821897.1"/>
    <property type="molecule type" value="Genomic_DNA"/>
</dbReference>
<evidence type="ECO:0000256" key="1">
    <source>
        <dbReference type="SAM" id="Coils"/>
    </source>
</evidence>
<evidence type="ECO:0000313" key="2">
    <source>
        <dbReference type="EMBL" id="KAL3821897.1"/>
    </source>
</evidence>
<dbReference type="AlphaFoldDB" id="A0ABD3SBJ5"/>
<keyword evidence="1" id="KW-0175">Coiled coil</keyword>
<evidence type="ECO:0000313" key="3">
    <source>
        <dbReference type="Proteomes" id="UP001530377"/>
    </source>
</evidence>
<name>A0ABD3SBJ5_9STRA</name>
<comment type="caution">
    <text evidence="2">The sequence shown here is derived from an EMBL/GenBank/DDBJ whole genome shotgun (WGS) entry which is preliminary data.</text>
</comment>
<keyword evidence="3" id="KW-1185">Reference proteome</keyword>
<dbReference type="Proteomes" id="UP001530377">
    <property type="component" value="Unassembled WGS sequence"/>
</dbReference>
<proteinExistence type="predicted"/>